<name>A0A0C3DLY3_9AGAM</name>
<comment type="subcellular location">
    <subcellularLocation>
        <location evidence="1 10">Mitochondrion inner membrane</location>
    </subcellularLocation>
</comment>
<keyword evidence="12" id="KW-1185">Reference proteome</keyword>
<evidence type="ECO:0000256" key="4">
    <source>
        <dbReference type="ARBA" id="ARBA00022723"/>
    </source>
</evidence>
<keyword evidence="6 10" id="KW-0408">Iron</keyword>
<dbReference type="AlphaFoldDB" id="A0A0C3DLY3"/>
<dbReference type="OrthoDB" id="4243at2759"/>
<protein>
    <recommendedName>
        <fullName evidence="10">Holocytochrome c-type synthase</fullName>
        <ecNumber evidence="10">4.4.1.17</ecNumber>
    </recommendedName>
</protein>
<keyword evidence="7 10" id="KW-0496">Mitochondrion</keyword>
<evidence type="ECO:0000256" key="1">
    <source>
        <dbReference type="ARBA" id="ARBA00004273"/>
    </source>
</evidence>
<evidence type="ECO:0000256" key="10">
    <source>
        <dbReference type="RuleBase" id="RU363130"/>
    </source>
</evidence>
<reference evidence="11 12" key="1">
    <citation type="submission" date="2014-04" db="EMBL/GenBank/DDBJ databases">
        <authorList>
            <consortium name="DOE Joint Genome Institute"/>
            <person name="Kuo A."/>
            <person name="Kohler A."/>
            <person name="Nagy L.G."/>
            <person name="Floudas D."/>
            <person name="Copeland A."/>
            <person name="Barry K.W."/>
            <person name="Cichocki N."/>
            <person name="Veneault-Fourrey C."/>
            <person name="LaButti K."/>
            <person name="Lindquist E.A."/>
            <person name="Lipzen A."/>
            <person name="Lundell T."/>
            <person name="Morin E."/>
            <person name="Murat C."/>
            <person name="Sun H."/>
            <person name="Tunlid A."/>
            <person name="Henrissat B."/>
            <person name="Grigoriev I.V."/>
            <person name="Hibbett D.S."/>
            <person name="Martin F."/>
            <person name="Nordberg H.P."/>
            <person name="Cantor M.N."/>
            <person name="Hua S.X."/>
        </authorList>
    </citation>
    <scope>NUCLEOTIDE SEQUENCE [LARGE SCALE GENOMIC DNA]</scope>
    <source>
        <strain evidence="11 12">Foug A</strain>
    </source>
</reference>
<dbReference type="PANTHER" id="PTHR12743">
    <property type="entry name" value="CYTOCHROME C1 HEME LYASE"/>
    <property type="match status" value="1"/>
</dbReference>
<evidence type="ECO:0000256" key="7">
    <source>
        <dbReference type="ARBA" id="ARBA00023128"/>
    </source>
</evidence>
<evidence type="ECO:0000256" key="9">
    <source>
        <dbReference type="ARBA" id="ARBA00023239"/>
    </source>
</evidence>
<dbReference type="Pfam" id="PF01265">
    <property type="entry name" value="Cyto_heme_lyase"/>
    <property type="match status" value="1"/>
</dbReference>
<keyword evidence="4 10" id="KW-0479">Metal-binding</keyword>
<keyword evidence="9 10" id="KW-0456">Lyase</keyword>
<dbReference type="GO" id="GO:0005743">
    <property type="term" value="C:mitochondrial inner membrane"/>
    <property type="evidence" value="ECO:0007669"/>
    <property type="project" value="UniProtKB-SubCell"/>
</dbReference>
<dbReference type="EMBL" id="KN822049">
    <property type="protein sequence ID" value="KIM61640.1"/>
    <property type="molecule type" value="Genomic_DNA"/>
</dbReference>
<sequence length="122" mass="14220">MGRGAELGETYHPLVRFMGRPREISPKARFWLFMGWLLPTRFNTEPPFDRHDWVVRRPRSSEEVRYVIDYYSAPPTPDGAPVFALDVRPALDSMESMRERLSVGMGDIWETMRERGWGKSSS</sequence>
<dbReference type="Proteomes" id="UP000053989">
    <property type="component" value="Unassembled WGS sequence"/>
</dbReference>
<comment type="catalytic activity">
    <reaction evidence="10">
        <text>holo-[cytochrome c] = apo-[cytochrome c] + heme b</text>
        <dbReference type="Rhea" id="RHEA:22648"/>
        <dbReference type="Rhea" id="RHEA-COMP:10725"/>
        <dbReference type="Rhea" id="RHEA-COMP:10726"/>
        <dbReference type="ChEBI" id="CHEBI:29950"/>
        <dbReference type="ChEBI" id="CHEBI:60344"/>
        <dbReference type="ChEBI" id="CHEBI:83739"/>
        <dbReference type="EC" id="4.4.1.17"/>
    </reaction>
</comment>
<evidence type="ECO:0000256" key="5">
    <source>
        <dbReference type="ARBA" id="ARBA00022792"/>
    </source>
</evidence>
<dbReference type="HOGENOM" id="CLU_048602_4_0_1"/>
<dbReference type="PROSITE" id="PS00822">
    <property type="entry name" value="CYTO_HEME_LYASE_2"/>
    <property type="match status" value="1"/>
</dbReference>
<keyword evidence="5 10" id="KW-0999">Mitochondrion inner membrane</keyword>
<evidence type="ECO:0000256" key="8">
    <source>
        <dbReference type="ARBA" id="ARBA00023136"/>
    </source>
</evidence>
<gene>
    <name evidence="11" type="ORF">SCLCIDRAFT_1215728</name>
</gene>
<proteinExistence type="inferred from homology"/>
<dbReference type="InterPro" id="IPR000511">
    <property type="entry name" value="Holocyt_c/c1_synthase"/>
</dbReference>
<dbReference type="EC" id="4.4.1.17" evidence="10"/>
<evidence type="ECO:0000256" key="3">
    <source>
        <dbReference type="ARBA" id="ARBA00022617"/>
    </source>
</evidence>
<evidence type="ECO:0000313" key="12">
    <source>
        <dbReference type="Proteomes" id="UP000053989"/>
    </source>
</evidence>
<comment type="similarity">
    <text evidence="2 10">Belongs to the cytochrome c-type heme lyase family.</text>
</comment>
<dbReference type="GO" id="GO:0004408">
    <property type="term" value="F:holocytochrome-c synthase activity"/>
    <property type="evidence" value="ECO:0007669"/>
    <property type="project" value="UniProtKB-EC"/>
</dbReference>
<evidence type="ECO:0000256" key="2">
    <source>
        <dbReference type="ARBA" id="ARBA00007255"/>
    </source>
</evidence>
<evidence type="ECO:0000313" key="11">
    <source>
        <dbReference type="EMBL" id="KIM61640.1"/>
    </source>
</evidence>
<dbReference type="STRING" id="1036808.A0A0C3DLY3"/>
<evidence type="ECO:0000256" key="6">
    <source>
        <dbReference type="ARBA" id="ARBA00023004"/>
    </source>
</evidence>
<dbReference type="InParanoid" id="A0A0C3DLY3"/>
<organism evidence="11 12">
    <name type="scientific">Scleroderma citrinum Foug A</name>
    <dbReference type="NCBI Taxonomy" id="1036808"/>
    <lineage>
        <taxon>Eukaryota</taxon>
        <taxon>Fungi</taxon>
        <taxon>Dikarya</taxon>
        <taxon>Basidiomycota</taxon>
        <taxon>Agaricomycotina</taxon>
        <taxon>Agaricomycetes</taxon>
        <taxon>Agaricomycetidae</taxon>
        <taxon>Boletales</taxon>
        <taxon>Sclerodermatineae</taxon>
        <taxon>Sclerodermataceae</taxon>
        <taxon>Scleroderma</taxon>
    </lineage>
</organism>
<dbReference type="GO" id="GO:0046872">
    <property type="term" value="F:metal ion binding"/>
    <property type="evidence" value="ECO:0007669"/>
    <property type="project" value="UniProtKB-KW"/>
</dbReference>
<accession>A0A0C3DLY3</accession>
<dbReference type="PANTHER" id="PTHR12743:SF3">
    <property type="entry name" value="HOLOCYTOCHROME-C SYNTHASE"/>
    <property type="match status" value="1"/>
</dbReference>
<keyword evidence="3 10" id="KW-0349">Heme</keyword>
<keyword evidence="8 10" id="KW-0472">Membrane</keyword>
<comment type="function">
    <text evidence="10">Lyase that catalyzes the covalent linking of the heme group to the cytochrome C apoprotein to produce the mature functional cytochrome.</text>
</comment>
<reference evidence="12" key="2">
    <citation type="submission" date="2015-01" db="EMBL/GenBank/DDBJ databases">
        <title>Evolutionary Origins and Diversification of the Mycorrhizal Mutualists.</title>
        <authorList>
            <consortium name="DOE Joint Genome Institute"/>
            <consortium name="Mycorrhizal Genomics Consortium"/>
            <person name="Kohler A."/>
            <person name="Kuo A."/>
            <person name="Nagy L.G."/>
            <person name="Floudas D."/>
            <person name="Copeland A."/>
            <person name="Barry K.W."/>
            <person name="Cichocki N."/>
            <person name="Veneault-Fourrey C."/>
            <person name="LaButti K."/>
            <person name="Lindquist E.A."/>
            <person name="Lipzen A."/>
            <person name="Lundell T."/>
            <person name="Morin E."/>
            <person name="Murat C."/>
            <person name="Riley R."/>
            <person name="Ohm R."/>
            <person name="Sun H."/>
            <person name="Tunlid A."/>
            <person name="Henrissat B."/>
            <person name="Grigoriev I.V."/>
            <person name="Hibbett D.S."/>
            <person name="Martin F."/>
        </authorList>
    </citation>
    <scope>NUCLEOTIDE SEQUENCE [LARGE SCALE GENOMIC DNA]</scope>
    <source>
        <strain evidence="12">Foug A</strain>
    </source>
</reference>